<dbReference type="EC" id="3.2.1.1" evidence="3"/>
<dbReference type="InterPro" id="IPR006047">
    <property type="entry name" value="GH13_cat_dom"/>
</dbReference>
<dbReference type="GO" id="GO:0043169">
    <property type="term" value="F:cation binding"/>
    <property type="evidence" value="ECO:0007669"/>
    <property type="project" value="InterPro"/>
</dbReference>
<dbReference type="InterPro" id="IPR006046">
    <property type="entry name" value="Alpha_amylase"/>
</dbReference>
<organism evidence="5 6">
    <name type="scientific">Pelagerythrobacter rhizovicinus</name>
    <dbReference type="NCBI Taxonomy" id="2268576"/>
    <lineage>
        <taxon>Bacteria</taxon>
        <taxon>Pseudomonadati</taxon>
        <taxon>Pseudomonadota</taxon>
        <taxon>Alphaproteobacteria</taxon>
        <taxon>Sphingomonadales</taxon>
        <taxon>Erythrobacteraceae</taxon>
        <taxon>Pelagerythrobacter</taxon>
    </lineage>
</organism>
<keyword evidence="3" id="KW-0119">Carbohydrate metabolism</keyword>
<reference evidence="5 6" key="1">
    <citation type="submission" date="2019-01" db="EMBL/GenBank/DDBJ databases">
        <title>Altererythrobacter rhizovicinus sp. nov., isolated from the rhizosphere soil of Haloxylon ammodendron.</title>
        <authorList>
            <person name="Li H.-P."/>
            <person name="Gou J.-Y."/>
            <person name="Yao D."/>
            <person name="Han Q.-Q."/>
            <person name="Shao K.-Z."/>
            <person name="Zhao Q."/>
            <person name="Zhang J.-L."/>
        </authorList>
    </citation>
    <scope>NUCLEOTIDE SEQUENCE [LARGE SCALE GENOMIC DNA]</scope>
    <source>
        <strain evidence="5 6">AY-3R</strain>
    </source>
</reference>
<dbReference type="InterPro" id="IPR013780">
    <property type="entry name" value="Glyco_hydro_b"/>
</dbReference>
<dbReference type="AlphaFoldDB" id="A0A4Q2KJL1"/>
<dbReference type="Proteomes" id="UP000293623">
    <property type="component" value="Unassembled WGS sequence"/>
</dbReference>
<dbReference type="EMBL" id="SDPV01000001">
    <property type="protein sequence ID" value="RXZ65414.1"/>
    <property type="molecule type" value="Genomic_DNA"/>
</dbReference>
<dbReference type="GO" id="GO:0004556">
    <property type="term" value="F:alpha-amylase activity"/>
    <property type="evidence" value="ECO:0007669"/>
    <property type="project" value="UniProtKB-UniRule"/>
</dbReference>
<evidence type="ECO:0000256" key="1">
    <source>
        <dbReference type="ARBA" id="ARBA00008061"/>
    </source>
</evidence>
<accession>A0A4Q2KJL1</accession>
<gene>
    <name evidence="5" type="ORF">ETX26_01245</name>
</gene>
<dbReference type="RefSeq" id="WP_129522902.1">
    <property type="nucleotide sequence ID" value="NZ_SDPV01000001.1"/>
</dbReference>
<dbReference type="Pfam" id="PF00128">
    <property type="entry name" value="Alpha-amylase"/>
    <property type="match status" value="2"/>
</dbReference>
<evidence type="ECO:0000259" key="4">
    <source>
        <dbReference type="SMART" id="SM00642"/>
    </source>
</evidence>
<dbReference type="InterPro" id="IPR045857">
    <property type="entry name" value="O16G_dom_2"/>
</dbReference>
<dbReference type="SUPFAM" id="SSF51445">
    <property type="entry name" value="(Trans)glycosidases"/>
    <property type="match status" value="1"/>
</dbReference>
<feature type="domain" description="Glycosyl hydrolase family 13 catalytic" evidence="4">
    <location>
        <begin position="16"/>
        <end position="416"/>
    </location>
</feature>
<dbReference type="Gene3D" id="2.60.40.1180">
    <property type="entry name" value="Golgi alpha-mannosidase II"/>
    <property type="match status" value="1"/>
</dbReference>
<keyword evidence="3" id="KW-0378">Hydrolase</keyword>
<keyword evidence="6" id="KW-1185">Reference proteome</keyword>
<sequence>MSDPRNIWYKDAIIYGVDVGLFQDSNGDGIGDFRGLIERLDYIEGLGVNCVWLMPFFRTPGRDNGYDVSDYYAIDPDIGDFGELIEFITCANQRGIRVVLDLVLNHTSDEHPWFEKARNDPESEEHDFYVWSDEPVPPVPGNGPIFPGVEDSVWAKDEVSGKWYYHRFYSFQPDLNHTNQTLREEIDRILRFWLTCGASGFRVDAASHMIEPKGPGDAPLEAGHEVLRQLRSFVDTTAVGAMLIGEADENPDEIASFFGDDDELHALLNFLMTNYLFLALARQEAEPVRFALELLPKIPRDCHWINFLRNHDELDLERLSREQREEVFAAFAPDEDMQIYGRGIRRRLAPMLGGDLKRLKLAYSLLFALPGSPAIIYGDEIGMGEDLSLPGRTAVRTPMQWSDAPGAGFTPAEPVRQPVGEGPFGFKKVNVALQDVDAGSLLNWIRDLSGLRRRCREIGSAAPQDLDTGHPAVVAIAYEHGRHTLLTLHNLADRKARAEIDLSSAPSGIGRVIFASQPEALGSAVERQQDFELEPYGCRWARFERPVGA</sequence>
<dbReference type="PRINTS" id="PR00110">
    <property type="entry name" value="ALPHAAMYLASE"/>
</dbReference>
<dbReference type="Pfam" id="PF22157">
    <property type="entry name" value="SupH-like_C"/>
    <property type="match status" value="1"/>
</dbReference>
<dbReference type="InterPro" id="IPR017853">
    <property type="entry name" value="GH"/>
</dbReference>
<evidence type="ECO:0000313" key="5">
    <source>
        <dbReference type="EMBL" id="RXZ65414.1"/>
    </source>
</evidence>
<comment type="catalytic activity">
    <reaction evidence="3">
        <text>Endohydrolysis of (1-&gt;4)-alpha-D-glucosidic linkages in polysaccharides containing three or more (1-&gt;4)-alpha-linked D-glucose units.</text>
        <dbReference type="EC" id="3.2.1.1"/>
    </reaction>
</comment>
<dbReference type="Gene3D" id="3.20.20.80">
    <property type="entry name" value="Glycosidases"/>
    <property type="match status" value="1"/>
</dbReference>
<proteinExistence type="inferred from homology"/>
<comment type="similarity">
    <text evidence="1 2">Belongs to the glycosyl hydrolase 13 family.</text>
</comment>
<evidence type="ECO:0000256" key="2">
    <source>
        <dbReference type="RuleBase" id="RU003615"/>
    </source>
</evidence>
<dbReference type="Gene3D" id="3.90.400.10">
    <property type="entry name" value="Oligo-1,6-glucosidase, Domain 2"/>
    <property type="match status" value="1"/>
</dbReference>
<dbReference type="InterPro" id="IPR054049">
    <property type="entry name" value="SupH-like_C"/>
</dbReference>
<dbReference type="PANTHER" id="PTHR10357:SF219">
    <property type="entry name" value="MALTOSE ALPHA-D-GLUCOSYLTRANSFERASE"/>
    <property type="match status" value="1"/>
</dbReference>
<keyword evidence="3" id="KW-0326">Glycosidase</keyword>
<evidence type="ECO:0000256" key="3">
    <source>
        <dbReference type="RuleBase" id="RU361134"/>
    </source>
</evidence>
<dbReference type="OrthoDB" id="9805159at2"/>
<name>A0A4Q2KJL1_9SPHN</name>
<dbReference type="SMART" id="SM00642">
    <property type="entry name" value="Aamy"/>
    <property type="match status" value="1"/>
</dbReference>
<comment type="caution">
    <text evidence="5">The sequence shown here is derived from an EMBL/GenBank/DDBJ whole genome shotgun (WGS) entry which is preliminary data.</text>
</comment>
<dbReference type="CDD" id="cd11334">
    <property type="entry name" value="AmyAc_TreS"/>
    <property type="match status" value="1"/>
</dbReference>
<evidence type="ECO:0000313" key="6">
    <source>
        <dbReference type="Proteomes" id="UP000293623"/>
    </source>
</evidence>
<protein>
    <recommendedName>
        <fullName evidence="3">Alpha-amylase</fullName>
        <ecNumber evidence="3">3.2.1.1</ecNumber>
    </recommendedName>
</protein>
<dbReference type="GO" id="GO:0005975">
    <property type="term" value="P:carbohydrate metabolic process"/>
    <property type="evidence" value="ECO:0007669"/>
    <property type="project" value="InterPro"/>
</dbReference>
<dbReference type="PANTHER" id="PTHR10357">
    <property type="entry name" value="ALPHA-AMYLASE FAMILY MEMBER"/>
    <property type="match status" value="1"/>
</dbReference>